<organism evidence="1 2">
    <name type="scientific">Trichinella murrelli</name>
    <dbReference type="NCBI Taxonomy" id="144512"/>
    <lineage>
        <taxon>Eukaryota</taxon>
        <taxon>Metazoa</taxon>
        <taxon>Ecdysozoa</taxon>
        <taxon>Nematoda</taxon>
        <taxon>Enoplea</taxon>
        <taxon>Dorylaimia</taxon>
        <taxon>Trichinellida</taxon>
        <taxon>Trichinellidae</taxon>
        <taxon>Trichinella</taxon>
    </lineage>
</organism>
<accession>A0A0V0U4G8</accession>
<evidence type="ECO:0000313" key="1">
    <source>
        <dbReference type="EMBL" id="KRX46086.1"/>
    </source>
</evidence>
<comment type="caution">
    <text evidence="1">The sequence shown here is derived from an EMBL/GenBank/DDBJ whole genome shotgun (WGS) entry which is preliminary data.</text>
</comment>
<sequence>MAMLCFPFTSSSKSTNSSCLESALTTDGALMSSVVDSTSALVINIIANDSNPLGQFDIADLRRIISDHFVLHVACDRIYEKSNQNVF</sequence>
<protein>
    <submittedName>
        <fullName evidence="1">Uncharacterized protein</fullName>
    </submittedName>
</protein>
<evidence type="ECO:0000313" key="2">
    <source>
        <dbReference type="Proteomes" id="UP000055048"/>
    </source>
</evidence>
<gene>
    <name evidence="1" type="ORF">T05_15131</name>
</gene>
<keyword evidence="2" id="KW-1185">Reference proteome</keyword>
<proteinExistence type="predicted"/>
<dbReference type="Proteomes" id="UP000055048">
    <property type="component" value="Unassembled WGS sequence"/>
</dbReference>
<dbReference type="AlphaFoldDB" id="A0A0V0U4G8"/>
<name>A0A0V0U4G8_9BILA</name>
<dbReference type="EMBL" id="JYDJ01000064">
    <property type="protein sequence ID" value="KRX46086.1"/>
    <property type="molecule type" value="Genomic_DNA"/>
</dbReference>
<reference evidence="1 2" key="1">
    <citation type="submission" date="2015-01" db="EMBL/GenBank/DDBJ databases">
        <title>Evolution of Trichinella species and genotypes.</title>
        <authorList>
            <person name="Korhonen P.K."/>
            <person name="Edoardo P."/>
            <person name="Giuseppe L.R."/>
            <person name="Gasser R.B."/>
        </authorList>
    </citation>
    <scope>NUCLEOTIDE SEQUENCE [LARGE SCALE GENOMIC DNA]</scope>
    <source>
        <strain evidence="1">ISS417</strain>
    </source>
</reference>